<evidence type="ECO:0000256" key="1">
    <source>
        <dbReference type="SAM" id="Phobius"/>
    </source>
</evidence>
<keyword evidence="1" id="KW-0472">Membrane</keyword>
<dbReference type="RefSeq" id="WP_091261523.1">
    <property type="nucleotide sequence ID" value="NZ_CP080764.1"/>
</dbReference>
<reference evidence="2 5" key="2">
    <citation type="submission" date="2021-08" db="EMBL/GenBank/DDBJ databases">
        <title>Complete genome sequence of the strain Aneurinibacillus thermoaerophilus CCM 8960.</title>
        <authorList>
            <person name="Musilova J."/>
            <person name="Kourilova X."/>
            <person name="Pernicova I."/>
            <person name="Bezdicek M."/>
            <person name="Lengerova M."/>
            <person name="Obruca S."/>
            <person name="Sedlar K."/>
        </authorList>
    </citation>
    <scope>NUCLEOTIDE SEQUENCE [LARGE SCALE GENOMIC DNA]</scope>
    <source>
        <strain evidence="2 5">CCM 8960</strain>
    </source>
</reference>
<dbReference type="EMBL" id="CP080764">
    <property type="protein sequence ID" value="QYY42705.1"/>
    <property type="molecule type" value="Genomic_DNA"/>
</dbReference>
<protein>
    <submittedName>
        <fullName evidence="3">Uncharacterized protein</fullName>
    </submittedName>
</protein>
<gene>
    <name evidence="2" type="ORF">K3F53_18065</name>
    <name evidence="3" type="ORF">SAMN04489735_106811</name>
</gene>
<evidence type="ECO:0000313" key="2">
    <source>
        <dbReference type="EMBL" id="QYY42705.1"/>
    </source>
</evidence>
<keyword evidence="1" id="KW-1133">Transmembrane helix</keyword>
<evidence type="ECO:0000313" key="4">
    <source>
        <dbReference type="Proteomes" id="UP000198956"/>
    </source>
</evidence>
<feature type="transmembrane region" description="Helical" evidence="1">
    <location>
        <begin position="74"/>
        <end position="96"/>
    </location>
</feature>
<keyword evidence="5" id="KW-1185">Reference proteome</keyword>
<name>A0A1G8FI24_ANETH</name>
<dbReference type="Proteomes" id="UP000198956">
    <property type="component" value="Unassembled WGS sequence"/>
</dbReference>
<feature type="transmembrane region" description="Helical" evidence="1">
    <location>
        <begin position="7"/>
        <end position="29"/>
    </location>
</feature>
<reference evidence="3 4" key="1">
    <citation type="submission" date="2016-10" db="EMBL/GenBank/DDBJ databases">
        <authorList>
            <person name="de Groot N.N."/>
        </authorList>
    </citation>
    <scope>NUCLEOTIDE SEQUENCE [LARGE SCALE GENOMIC DNA]</scope>
    <source>
        <strain evidence="3 4">L 420-91</strain>
    </source>
</reference>
<evidence type="ECO:0000313" key="3">
    <source>
        <dbReference type="EMBL" id="SDH81817.1"/>
    </source>
</evidence>
<feature type="transmembrane region" description="Helical" evidence="1">
    <location>
        <begin position="111"/>
        <end position="131"/>
    </location>
</feature>
<dbReference type="EMBL" id="FNDE01000068">
    <property type="protein sequence ID" value="SDH81817.1"/>
    <property type="molecule type" value="Genomic_DNA"/>
</dbReference>
<dbReference type="GeneID" id="97143289"/>
<proteinExistence type="predicted"/>
<evidence type="ECO:0000313" key="5">
    <source>
        <dbReference type="Proteomes" id="UP000826616"/>
    </source>
</evidence>
<sequence>MRWMKLAIISIISFFVGILTYYVMLSIIWNQPIHDLIPVLLWGGGSYIIIVFPLYLLTFSLIQKKFQPAISQTVWIYPLAAALLCIIPTSLIFWMFGNVWSFKSMFSSEAILFDSFFAVSGIVFGFGWWMICGRTKNLKNRVGGGD</sequence>
<keyword evidence="1" id="KW-0812">Transmembrane</keyword>
<dbReference type="Proteomes" id="UP000826616">
    <property type="component" value="Chromosome"/>
</dbReference>
<dbReference type="AlphaFoldDB" id="A0A1G8FI24"/>
<feature type="transmembrane region" description="Helical" evidence="1">
    <location>
        <begin position="41"/>
        <end position="62"/>
    </location>
</feature>
<organism evidence="3 4">
    <name type="scientific">Aneurinibacillus thermoaerophilus</name>
    <dbReference type="NCBI Taxonomy" id="143495"/>
    <lineage>
        <taxon>Bacteria</taxon>
        <taxon>Bacillati</taxon>
        <taxon>Bacillota</taxon>
        <taxon>Bacilli</taxon>
        <taxon>Bacillales</taxon>
        <taxon>Paenibacillaceae</taxon>
        <taxon>Aneurinibacillus group</taxon>
        <taxon>Aneurinibacillus</taxon>
    </lineage>
</organism>
<accession>A0A1G8FI24</accession>